<name>A0AAV5M177_9ROSI</name>
<dbReference type="AlphaFoldDB" id="A0AAV5M177"/>
<comment type="caution">
    <text evidence="2">The sequence shown here is derived from an EMBL/GenBank/DDBJ whole genome shotgun (WGS) entry which is preliminary data.</text>
</comment>
<evidence type="ECO:0000256" key="1">
    <source>
        <dbReference type="SAM" id="Coils"/>
    </source>
</evidence>
<protein>
    <recommendedName>
        <fullName evidence="4">Transposase</fullName>
    </recommendedName>
</protein>
<evidence type="ECO:0000313" key="3">
    <source>
        <dbReference type="Proteomes" id="UP001054252"/>
    </source>
</evidence>
<dbReference type="EMBL" id="BPVZ01000170">
    <property type="protein sequence ID" value="GKV43538.1"/>
    <property type="molecule type" value="Genomic_DNA"/>
</dbReference>
<organism evidence="2 3">
    <name type="scientific">Rubroshorea leprosula</name>
    <dbReference type="NCBI Taxonomy" id="152421"/>
    <lineage>
        <taxon>Eukaryota</taxon>
        <taxon>Viridiplantae</taxon>
        <taxon>Streptophyta</taxon>
        <taxon>Embryophyta</taxon>
        <taxon>Tracheophyta</taxon>
        <taxon>Spermatophyta</taxon>
        <taxon>Magnoliopsida</taxon>
        <taxon>eudicotyledons</taxon>
        <taxon>Gunneridae</taxon>
        <taxon>Pentapetalae</taxon>
        <taxon>rosids</taxon>
        <taxon>malvids</taxon>
        <taxon>Malvales</taxon>
        <taxon>Dipterocarpaceae</taxon>
        <taxon>Rubroshorea</taxon>
    </lineage>
</organism>
<keyword evidence="3" id="KW-1185">Reference proteome</keyword>
<dbReference type="Proteomes" id="UP001054252">
    <property type="component" value="Unassembled WGS sequence"/>
</dbReference>
<sequence length="164" mass="18540">HKGKGKDQLPIYCNDEAQEIGEKLTAEYATRQEEEAFDRTIPHAEILLRATGGVKKGWLKGLDIHTHPQDIGVSTSRREPFRPPIIGQSNRVIELEQTVQSLKADNDNLRQQMSSVLADNASLREQQSIFTTQMQQQMQQLYQHFGMTPADTSGTITPRTPRDI</sequence>
<feature type="non-terminal residue" evidence="2">
    <location>
        <position position="1"/>
    </location>
</feature>
<evidence type="ECO:0000313" key="2">
    <source>
        <dbReference type="EMBL" id="GKV43538.1"/>
    </source>
</evidence>
<feature type="coiled-coil region" evidence="1">
    <location>
        <begin position="92"/>
        <end position="126"/>
    </location>
</feature>
<gene>
    <name evidence="2" type="ORF">SLEP1_g50819</name>
</gene>
<proteinExistence type="predicted"/>
<reference evidence="2 3" key="1">
    <citation type="journal article" date="2021" name="Commun. Biol.">
        <title>The genome of Shorea leprosula (Dipterocarpaceae) highlights the ecological relevance of drought in aseasonal tropical rainforests.</title>
        <authorList>
            <person name="Ng K.K.S."/>
            <person name="Kobayashi M.J."/>
            <person name="Fawcett J.A."/>
            <person name="Hatakeyama M."/>
            <person name="Paape T."/>
            <person name="Ng C.H."/>
            <person name="Ang C.C."/>
            <person name="Tnah L.H."/>
            <person name="Lee C.T."/>
            <person name="Nishiyama T."/>
            <person name="Sese J."/>
            <person name="O'Brien M.J."/>
            <person name="Copetti D."/>
            <person name="Mohd Noor M.I."/>
            <person name="Ong R.C."/>
            <person name="Putra M."/>
            <person name="Sireger I.Z."/>
            <person name="Indrioko S."/>
            <person name="Kosugi Y."/>
            <person name="Izuno A."/>
            <person name="Isagi Y."/>
            <person name="Lee S.L."/>
            <person name="Shimizu K.K."/>
        </authorList>
    </citation>
    <scope>NUCLEOTIDE SEQUENCE [LARGE SCALE GENOMIC DNA]</scope>
    <source>
        <strain evidence="2">214</strain>
    </source>
</reference>
<keyword evidence="1" id="KW-0175">Coiled coil</keyword>
<accession>A0AAV5M177</accession>
<evidence type="ECO:0008006" key="4">
    <source>
        <dbReference type="Google" id="ProtNLM"/>
    </source>
</evidence>